<feature type="region of interest" description="Disordered" evidence="1">
    <location>
        <begin position="82"/>
        <end position="147"/>
    </location>
</feature>
<dbReference type="Proteomes" id="UP000316079">
    <property type="component" value="Unassembled WGS sequence"/>
</dbReference>
<sequence length="147" mass="16527">NFFTIHGKFFVFTENLNEWKECVGPFFGEVSSTVEILQLFHTGASEAASEPVPSGPLMEAELDNRFPDLDLDLSDFEELLDQRFSSEAEAEQEEEQNKAPLLESSFLSSESQKGWENEENYSVVESLEGLRLPTSGADQSKKEQPNV</sequence>
<dbReference type="EMBL" id="SRMA01027344">
    <property type="protein sequence ID" value="TRY54468.1"/>
    <property type="molecule type" value="Genomic_DNA"/>
</dbReference>
<keyword evidence="3" id="KW-1185">Reference proteome</keyword>
<proteinExistence type="predicted"/>
<feature type="non-terminal residue" evidence="2">
    <location>
        <position position="147"/>
    </location>
</feature>
<evidence type="ECO:0000313" key="2">
    <source>
        <dbReference type="EMBL" id="TRY54468.1"/>
    </source>
</evidence>
<feature type="non-terminal residue" evidence="2">
    <location>
        <position position="1"/>
    </location>
</feature>
<reference evidence="2 3" key="1">
    <citation type="journal article" date="2019" name="Sci. Data">
        <title>Hybrid genome assembly and annotation of Danionella translucida.</title>
        <authorList>
            <person name="Kadobianskyi M."/>
            <person name="Schulze L."/>
            <person name="Schuelke M."/>
            <person name="Judkewitz B."/>
        </authorList>
    </citation>
    <scope>NUCLEOTIDE SEQUENCE [LARGE SCALE GENOMIC DNA]</scope>
    <source>
        <strain evidence="2 3">Bolton</strain>
    </source>
</reference>
<comment type="caution">
    <text evidence="2">The sequence shown here is derived from an EMBL/GenBank/DDBJ whole genome shotgun (WGS) entry which is preliminary data.</text>
</comment>
<dbReference type="AlphaFoldDB" id="A0A553MMP4"/>
<gene>
    <name evidence="2" type="ORF">DNTS_009185</name>
</gene>
<feature type="compositionally biased region" description="Low complexity" evidence="1">
    <location>
        <begin position="101"/>
        <end position="111"/>
    </location>
</feature>
<name>A0A553MMP4_9TELE</name>
<evidence type="ECO:0000313" key="3">
    <source>
        <dbReference type="Proteomes" id="UP000316079"/>
    </source>
</evidence>
<evidence type="ECO:0000256" key="1">
    <source>
        <dbReference type="SAM" id="MobiDB-lite"/>
    </source>
</evidence>
<accession>A0A553MMP4</accession>
<organism evidence="2 3">
    <name type="scientific">Danionella cerebrum</name>
    <dbReference type="NCBI Taxonomy" id="2873325"/>
    <lineage>
        <taxon>Eukaryota</taxon>
        <taxon>Metazoa</taxon>
        <taxon>Chordata</taxon>
        <taxon>Craniata</taxon>
        <taxon>Vertebrata</taxon>
        <taxon>Euteleostomi</taxon>
        <taxon>Actinopterygii</taxon>
        <taxon>Neopterygii</taxon>
        <taxon>Teleostei</taxon>
        <taxon>Ostariophysi</taxon>
        <taxon>Cypriniformes</taxon>
        <taxon>Danionidae</taxon>
        <taxon>Danioninae</taxon>
        <taxon>Danionella</taxon>
    </lineage>
</organism>
<protein>
    <submittedName>
        <fullName evidence="2">Uncharacterized protein</fullName>
    </submittedName>
</protein>